<comment type="caution">
    <text evidence="1">The sequence shown here is derived from an EMBL/GenBank/DDBJ whole genome shotgun (WGS) entry which is preliminary data.</text>
</comment>
<dbReference type="EMBL" id="JALAZD010000004">
    <property type="protein sequence ID" value="MCI0129213.1"/>
    <property type="molecule type" value="Genomic_DNA"/>
</dbReference>
<gene>
    <name evidence="1" type="ORF">ML536_20465</name>
</gene>
<evidence type="ECO:0000313" key="2">
    <source>
        <dbReference type="Proteomes" id="UP001156140"/>
    </source>
</evidence>
<reference evidence="1" key="1">
    <citation type="submission" date="2022-03" db="EMBL/GenBank/DDBJ databases">
        <title>The complete genome sequence of a Methyloterrigena soli.</title>
        <authorList>
            <person name="Zi Z."/>
        </authorList>
    </citation>
    <scope>NUCLEOTIDE SEQUENCE</scope>
    <source>
        <strain evidence="1">M48</strain>
    </source>
</reference>
<protein>
    <submittedName>
        <fullName evidence="1">Uncharacterized protein</fullName>
    </submittedName>
</protein>
<organism evidence="1 2">
    <name type="scientific">Paradevosia shaoguanensis</name>
    <dbReference type="NCBI Taxonomy" id="1335043"/>
    <lineage>
        <taxon>Bacteria</taxon>
        <taxon>Pseudomonadati</taxon>
        <taxon>Pseudomonadota</taxon>
        <taxon>Alphaproteobacteria</taxon>
        <taxon>Hyphomicrobiales</taxon>
        <taxon>Devosiaceae</taxon>
        <taxon>Paradevosia</taxon>
    </lineage>
</organism>
<proteinExistence type="predicted"/>
<dbReference type="Proteomes" id="UP001156140">
    <property type="component" value="Unassembled WGS sequence"/>
</dbReference>
<dbReference type="AlphaFoldDB" id="A0AA41QRV6"/>
<name>A0AA41QRV6_9HYPH</name>
<accession>A0AA41QRV6</accession>
<dbReference type="Gene3D" id="3.30.2000.20">
    <property type="match status" value="1"/>
</dbReference>
<evidence type="ECO:0000313" key="1">
    <source>
        <dbReference type="EMBL" id="MCI0129213.1"/>
    </source>
</evidence>
<sequence>MGDYAGAKAAIRQRLVDNWTVTRLTFENETPADPWPPTEADPDAPDLPRLVPWAHLEIASTRSQMRGAGKPGSQVWQTLGFILVHVFVRSGTGDAQATAYANTIGEIFRGKVFYDNGDGCYVRTWAPRVDEGGPATTDADIAWANTGNWFRVTMSCPFEYWHRG</sequence>
<keyword evidence="2" id="KW-1185">Reference proteome</keyword>
<dbReference type="RefSeq" id="WP_281737156.1">
    <property type="nucleotide sequence ID" value="NZ_JAKETQ010000004.1"/>
</dbReference>